<protein>
    <recommendedName>
        <fullName evidence="3">Antitoxin</fullName>
    </recommendedName>
</protein>
<dbReference type="EMBL" id="NQJD01000014">
    <property type="protein sequence ID" value="TAA74932.1"/>
    <property type="molecule type" value="Genomic_DNA"/>
</dbReference>
<evidence type="ECO:0000313" key="2">
    <source>
        <dbReference type="Proteomes" id="UP000316238"/>
    </source>
</evidence>
<dbReference type="AlphaFoldDB" id="A0A521G1P1"/>
<keyword evidence="2" id="KW-1185">Reference proteome</keyword>
<gene>
    <name evidence="1" type="ORF">CDV28_11417</name>
</gene>
<dbReference type="InterPro" id="IPR049537">
    <property type="entry name" value="RelB-like"/>
</dbReference>
<reference evidence="1" key="1">
    <citation type="submission" date="2017-07" db="EMBL/GenBank/DDBJ databases">
        <title>The cable genome - Insights into the physiology and evolution of filamentous bacteria capable of sulfide oxidation via long distance electron transfer.</title>
        <authorList>
            <person name="Thorup C."/>
            <person name="Bjerg J.T."/>
            <person name="Schreiber L."/>
            <person name="Nielsen L.P."/>
            <person name="Kjeldsen K.U."/>
            <person name="Boesen T."/>
            <person name="Boggild A."/>
            <person name="Meysman F."/>
            <person name="Geelhoed J."/>
            <person name="Schramm A."/>
        </authorList>
    </citation>
    <scope>NUCLEOTIDE SEQUENCE [LARGE SCALE GENOMIC DNA]</scope>
    <source>
        <strain evidence="1">GS</strain>
    </source>
</reference>
<evidence type="ECO:0008006" key="3">
    <source>
        <dbReference type="Google" id="ProtNLM"/>
    </source>
</evidence>
<dbReference type="Proteomes" id="UP000316238">
    <property type="component" value="Unassembled WGS sequence"/>
</dbReference>
<accession>A0A521G1P1</accession>
<name>A0A521G1P1_9BACT</name>
<dbReference type="Pfam" id="PF18506">
    <property type="entry name" value="RelB-like"/>
    <property type="match status" value="1"/>
</dbReference>
<comment type="caution">
    <text evidence="1">The sequence shown here is derived from an EMBL/GenBank/DDBJ whole genome shotgun (WGS) entry which is preliminary data.</text>
</comment>
<evidence type="ECO:0000313" key="1">
    <source>
        <dbReference type="EMBL" id="TAA74932.1"/>
    </source>
</evidence>
<proteinExistence type="predicted"/>
<sequence length="62" mass="6647">MNAALELRPQFIVDAKGRKKAVVIPFDAYEKLMEDLADLAAAAEGRCGAAPRGRTQGFAPTK</sequence>
<organism evidence="1 2">
    <name type="scientific">Candidatus Electronema aureum</name>
    <dbReference type="NCBI Taxonomy" id="2005002"/>
    <lineage>
        <taxon>Bacteria</taxon>
        <taxon>Pseudomonadati</taxon>
        <taxon>Thermodesulfobacteriota</taxon>
        <taxon>Desulfobulbia</taxon>
        <taxon>Desulfobulbales</taxon>
        <taxon>Desulfobulbaceae</taxon>
        <taxon>Candidatus Electronema</taxon>
    </lineage>
</organism>